<protein>
    <submittedName>
        <fullName evidence="3">Hemerythrin domain-containing protein</fullName>
    </submittedName>
</protein>
<evidence type="ECO:0000259" key="2">
    <source>
        <dbReference type="Pfam" id="PF01814"/>
    </source>
</evidence>
<comment type="caution">
    <text evidence="3">The sequence shown here is derived from an EMBL/GenBank/DDBJ whole genome shotgun (WGS) entry which is preliminary data.</text>
</comment>
<dbReference type="Proteomes" id="UP001651690">
    <property type="component" value="Unassembled WGS sequence"/>
</dbReference>
<dbReference type="RefSeq" id="WP_255061012.1">
    <property type="nucleotide sequence ID" value="NZ_JANDBD010000006.1"/>
</dbReference>
<dbReference type="PANTHER" id="PTHR35585">
    <property type="entry name" value="HHE DOMAIN PROTEIN (AFU_ORTHOLOGUE AFUA_4G00730)"/>
    <property type="match status" value="1"/>
</dbReference>
<keyword evidence="4" id="KW-1185">Reference proteome</keyword>
<name>A0ABT1M3G5_9MYCO</name>
<evidence type="ECO:0000256" key="1">
    <source>
        <dbReference type="SAM" id="MobiDB-lite"/>
    </source>
</evidence>
<accession>A0ABT1M3G5</accession>
<dbReference type="EMBL" id="JANDBD010000006">
    <property type="protein sequence ID" value="MCP9273700.1"/>
    <property type="molecule type" value="Genomic_DNA"/>
</dbReference>
<feature type="compositionally biased region" description="Acidic residues" evidence="1">
    <location>
        <begin position="71"/>
        <end position="80"/>
    </location>
</feature>
<feature type="region of interest" description="Disordered" evidence="1">
    <location>
        <begin position="63"/>
        <end position="84"/>
    </location>
</feature>
<feature type="region of interest" description="Disordered" evidence="1">
    <location>
        <begin position="154"/>
        <end position="177"/>
    </location>
</feature>
<organism evidence="3 4">
    <name type="scientific">Mycolicibacterium arenosum</name>
    <dbReference type="NCBI Taxonomy" id="2952157"/>
    <lineage>
        <taxon>Bacteria</taxon>
        <taxon>Bacillati</taxon>
        <taxon>Actinomycetota</taxon>
        <taxon>Actinomycetes</taxon>
        <taxon>Mycobacteriales</taxon>
        <taxon>Mycobacteriaceae</taxon>
        <taxon>Mycolicibacterium</taxon>
    </lineage>
</organism>
<feature type="domain" description="Hemerythrin-like" evidence="2">
    <location>
        <begin position="3"/>
        <end position="128"/>
    </location>
</feature>
<gene>
    <name evidence="3" type="ORF">NM203_16045</name>
</gene>
<dbReference type="Gene3D" id="1.20.120.520">
    <property type="entry name" value="nmb1532 protein domain like"/>
    <property type="match status" value="1"/>
</dbReference>
<sequence>MADIIELVYADHDWLRRQFFLLDDAKTSVEQAAIWDQLSTRLDAHADAEETVFYPALLKHGGRDVPGNPEADPEDETEDAITDHNAIRDAIRRSRQLEPGSEQWFEAVIEARKENGEHLEEEEREALPDFIKSASLELRHELGMRWLQFYAEHDTTQGIDNRDKDAEDYIEEHGSGD</sequence>
<reference evidence="3 4" key="1">
    <citation type="submission" date="2022-06" db="EMBL/GenBank/DDBJ databases">
        <title>Mycolicibacterium sp. CAU 1645 isolated from seawater.</title>
        <authorList>
            <person name="Kim W."/>
        </authorList>
    </citation>
    <scope>NUCLEOTIDE SEQUENCE [LARGE SCALE GENOMIC DNA]</scope>
    <source>
        <strain evidence="3 4">CAU 1645</strain>
    </source>
</reference>
<evidence type="ECO:0000313" key="4">
    <source>
        <dbReference type="Proteomes" id="UP001651690"/>
    </source>
</evidence>
<dbReference type="PANTHER" id="PTHR35585:SF1">
    <property type="entry name" value="HHE DOMAIN PROTEIN (AFU_ORTHOLOGUE AFUA_4G00730)"/>
    <property type="match status" value="1"/>
</dbReference>
<dbReference type="Pfam" id="PF01814">
    <property type="entry name" value="Hemerythrin"/>
    <property type="match status" value="1"/>
</dbReference>
<dbReference type="InterPro" id="IPR012312">
    <property type="entry name" value="Hemerythrin-like"/>
</dbReference>
<proteinExistence type="predicted"/>
<evidence type="ECO:0000313" key="3">
    <source>
        <dbReference type="EMBL" id="MCP9273700.1"/>
    </source>
</evidence>